<evidence type="ECO:0000313" key="2">
    <source>
        <dbReference type="EMBL" id="KFN12271.1"/>
    </source>
</evidence>
<accession>A0A091A7Q5</accession>
<dbReference type="Proteomes" id="UP000029278">
    <property type="component" value="Unassembled WGS sequence"/>
</dbReference>
<gene>
    <name evidence="2" type="ORF">DJ90_2057</name>
</gene>
<evidence type="ECO:0000256" key="1">
    <source>
        <dbReference type="SAM" id="Phobius"/>
    </source>
</evidence>
<comment type="caution">
    <text evidence="2">The sequence shown here is derived from an EMBL/GenBank/DDBJ whole genome shotgun (WGS) entry which is preliminary data.</text>
</comment>
<dbReference type="AlphaFoldDB" id="A0A091A7Q5"/>
<keyword evidence="1" id="KW-0472">Membrane</keyword>
<dbReference type="RefSeq" id="WP_036624196.1">
    <property type="nucleotide sequence ID" value="NZ_JAKOBR010000033.1"/>
</dbReference>
<reference evidence="2 3" key="1">
    <citation type="submission" date="2014-04" db="EMBL/GenBank/DDBJ databases">
        <authorList>
            <person name="Bishop-Lilly K.A."/>
            <person name="Broomall S.M."/>
            <person name="Chain P.S."/>
            <person name="Chertkov O."/>
            <person name="Coyne S.R."/>
            <person name="Daligault H.E."/>
            <person name="Davenport K.W."/>
            <person name="Erkkila T."/>
            <person name="Frey K.G."/>
            <person name="Gibbons H.S."/>
            <person name="Gu W."/>
            <person name="Jaissle J."/>
            <person name="Johnson S.L."/>
            <person name="Koroleva G.I."/>
            <person name="Ladner J.T."/>
            <person name="Lo C.-C."/>
            <person name="Minogue T.D."/>
            <person name="Munk C."/>
            <person name="Palacios G.F."/>
            <person name="Redden C.L."/>
            <person name="Rosenzweig C.N."/>
            <person name="Scholz M.B."/>
            <person name="Teshima H."/>
            <person name="Xu Y."/>
        </authorList>
    </citation>
    <scope>NUCLEOTIDE SEQUENCE [LARGE SCALE GENOMIC DNA]</scope>
    <source>
        <strain evidence="2 3">8244</strain>
    </source>
</reference>
<organism evidence="2 3">
    <name type="scientific">Paenibacillus macerans</name>
    <name type="common">Bacillus macerans</name>
    <dbReference type="NCBI Taxonomy" id="44252"/>
    <lineage>
        <taxon>Bacteria</taxon>
        <taxon>Bacillati</taxon>
        <taxon>Bacillota</taxon>
        <taxon>Bacilli</taxon>
        <taxon>Bacillales</taxon>
        <taxon>Paenibacillaceae</taxon>
        <taxon>Paenibacillus</taxon>
    </lineage>
</organism>
<keyword evidence="3" id="KW-1185">Reference proteome</keyword>
<keyword evidence="1" id="KW-0812">Transmembrane</keyword>
<keyword evidence="1" id="KW-1133">Transmembrane helix</keyword>
<sequence length="60" mass="7161">MDKWEKQEKNKFEEYKRKPFINFADSMNRAEIGDWNALAKGGYLTTIVIIVGLLLFLYFR</sequence>
<dbReference type="HOGENOM" id="CLU_207238_0_0_9"/>
<dbReference type="GeneID" id="77008294"/>
<protein>
    <submittedName>
        <fullName evidence="2">Uncharacterized protein</fullName>
    </submittedName>
</protein>
<name>A0A091A7Q5_PAEMA</name>
<proteinExistence type="predicted"/>
<dbReference type="OrthoDB" id="2974002at2"/>
<feature type="transmembrane region" description="Helical" evidence="1">
    <location>
        <begin position="41"/>
        <end position="59"/>
    </location>
</feature>
<evidence type="ECO:0000313" key="3">
    <source>
        <dbReference type="Proteomes" id="UP000029278"/>
    </source>
</evidence>
<dbReference type="EMBL" id="JMQA01000001">
    <property type="protein sequence ID" value="KFN12271.1"/>
    <property type="molecule type" value="Genomic_DNA"/>
</dbReference>